<keyword evidence="4" id="KW-0067">ATP-binding</keyword>
<dbReference type="InterPro" id="IPR027417">
    <property type="entry name" value="P-loop_NTPase"/>
</dbReference>
<dbReference type="Gene3D" id="3.40.50.300">
    <property type="entry name" value="P-loop containing nucleotide triphosphate hydrolases"/>
    <property type="match status" value="1"/>
</dbReference>
<comment type="similarity">
    <text evidence="2">Belongs to the NRDE2 family.</text>
</comment>
<dbReference type="InterPro" id="IPR010285">
    <property type="entry name" value="DNA_helicase_pif1-like_DEAD"/>
</dbReference>
<dbReference type="Gene3D" id="1.25.40.10">
    <property type="entry name" value="Tetratricopeptide repeat domain"/>
    <property type="match status" value="1"/>
</dbReference>
<dbReference type="EC" id="5.6.2.3" evidence="4"/>
<organism evidence="8 9">
    <name type="scientific">Platanthera guangdongensis</name>
    <dbReference type="NCBI Taxonomy" id="2320717"/>
    <lineage>
        <taxon>Eukaryota</taxon>
        <taxon>Viridiplantae</taxon>
        <taxon>Streptophyta</taxon>
        <taxon>Embryophyta</taxon>
        <taxon>Tracheophyta</taxon>
        <taxon>Spermatophyta</taxon>
        <taxon>Magnoliopsida</taxon>
        <taxon>Liliopsida</taxon>
        <taxon>Asparagales</taxon>
        <taxon>Orchidaceae</taxon>
        <taxon>Orchidoideae</taxon>
        <taxon>Orchideae</taxon>
        <taxon>Orchidinae</taxon>
        <taxon>Platanthera</taxon>
    </lineage>
</organism>
<feature type="domain" description="DNA helicase Pif1-like DEAD-box helicase" evidence="6">
    <location>
        <begin position="92"/>
        <end position="196"/>
    </location>
</feature>
<name>A0ABR2MQR8_9ASPA</name>
<dbReference type="InterPro" id="IPR011990">
    <property type="entry name" value="TPR-like_helical_dom_sf"/>
</dbReference>
<evidence type="ECO:0000256" key="3">
    <source>
        <dbReference type="ARBA" id="ARBA00023242"/>
    </source>
</evidence>
<evidence type="ECO:0000259" key="6">
    <source>
        <dbReference type="Pfam" id="PF05970"/>
    </source>
</evidence>
<evidence type="ECO:0000256" key="1">
    <source>
        <dbReference type="ARBA" id="ARBA00004123"/>
    </source>
</evidence>
<keyword evidence="9" id="KW-1185">Reference proteome</keyword>
<gene>
    <name evidence="8" type="ORF">KSP40_PGU001815</name>
</gene>
<comment type="subcellular location">
    <subcellularLocation>
        <location evidence="1">Nucleus</location>
    </subcellularLocation>
</comment>
<dbReference type="InterPro" id="IPR013633">
    <property type="entry name" value="NRDE-2"/>
</dbReference>
<dbReference type="SUPFAM" id="SSF52540">
    <property type="entry name" value="P-loop containing nucleoside triphosphate hydrolases"/>
    <property type="match status" value="1"/>
</dbReference>
<sequence>MEGERFYLRMLLNHVKGPKLFEDLKCVTGIQCTTFKQAAERCKLLEEDNSIRYCLAEARCFKMQISLRRLFAIILLYCEPTCVQVLWDENFDTGVIIWDETPMIHKKAFETVDRYFRDVLGVNLSFGDKVMIFGGDFRQLTPVVVNGTKSQIISASIVESYLWTNVHILSLTVNMRAHDDPCFSEFLLRMGNGDEPTVLDDMIQIPNSMVISWEDERSVNILIDAIFPELGSAIDVRYMESKTIITPLNEHVNRINEKCLDIYPGECKTYYSFDSVVDDTHNLYLPEFLNSINPGNLPPHELNLKKGSPIMLIRNIDPKIGLFNRTRLTCVTFSRNVIEAEILSGEFKGHRVFLPRIPLKSEEDVKLSFELTHKQFPVRLSYALTINKSQCQTISNVGVYLPNDVFSHAQLYVALPRGVSANNTKVMVKNDGMPDSIDEYYKDKDGNLPLPYHLRPKSEYKGFQKIIKKVPKDLSDDDQCAFAFRELFTPSKYLVPKNYDENAAAKDSVMVMVVVMERASYYYGNGMSNVQQKYIQSGRQKQETLDCYMDARGTSTEQDETIEEPQSSLLFPLFRLAADPPPPPPATSESAKWLSNPSFTFDVSSIPIVAVDTVPAESPLEESDEEEASARRRPSYELVSSPSLSEPERSSERREKRSRRKRKREQGRGKLGHDSSRKSGVRAWIGSDTKPGKDYYFDVHGDRDNLTFGCLYRMDIARYKLQNHVDFSEFDFEMLHHQRCSVSSMDIDHDLDVLDTKLKVGGRYYSVKITTLERHKGFKYVKIVDKKPSLIPGEYIPLLELHATTENGRTESTTELELEESWEDELVRRTRELNKMSRDFPHDENVWLAFAEFQDKIAGTQPQKAARLQTLEKKISILEKAVELNPDSEELLLCVLKAYQERDTTEALMERWVKLLGTHFDSVKLWKEFLLLRQGMFSQFKVADIRRIYGHAIQALSSACNKLCRQCQIVGSVAVEGTTQAQPLPRRSRFRVVPASASFPLPRRSRFRVVPASASFPLPRRSRFRVVPASASFPLPRRSRFRVVPASASFPLPRRSRFRVVPASAPFPLPRRSRFRAVPASAPFPLPRRSRFRAVPASAPFPLPRRSRFRAVPASAPFPLPRRSRFRAVPASAPFPLPRRSRFRAVPASAPFPRPRRSRVRAVPASAPFPLPRRSRFRAVPASAPFPLPRRSRFRAVPASAPFPLPRRSRFRAVPASAPFPLPRRSRFRAVPASAPFPLPRRSRFRAVPASAPFPLPRRSRFRAVPASAPFPLPRRSRFRAVPASAPFPLPRRSRFRAVPASAPFPLPRRSRFLFSDTTRLLHHVRFRKLHTHYLRSNSIRRLVVLCIACFVVAHSARFCHSADCSSSLSACSSPAPCYSSNSADCSNSVFPRSTIPLTPPATPAPSTSANALSALPRLQPALTSASSGPPPFSRLPEALSWLQQPPNGRFAFSPPSVV</sequence>
<keyword evidence="4" id="KW-0347">Helicase</keyword>
<protein>
    <recommendedName>
        <fullName evidence="4">ATP-dependent DNA helicase</fullName>
        <ecNumber evidence="4">5.6.2.3</ecNumber>
    </recommendedName>
</protein>
<keyword evidence="4" id="KW-0227">DNA damage</keyword>
<feature type="compositionally biased region" description="Basic residues" evidence="5">
    <location>
        <begin position="656"/>
        <end position="665"/>
    </location>
</feature>
<evidence type="ECO:0000256" key="2">
    <source>
        <dbReference type="ARBA" id="ARBA00009265"/>
    </source>
</evidence>
<dbReference type="EMBL" id="JBBWWR010000005">
    <property type="protein sequence ID" value="KAK8966552.1"/>
    <property type="molecule type" value="Genomic_DNA"/>
</dbReference>
<comment type="catalytic activity">
    <reaction evidence="4">
        <text>ATP + H2O = ADP + phosphate + H(+)</text>
        <dbReference type="Rhea" id="RHEA:13065"/>
        <dbReference type="ChEBI" id="CHEBI:15377"/>
        <dbReference type="ChEBI" id="CHEBI:15378"/>
        <dbReference type="ChEBI" id="CHEBI:30616"/>
        <dbReference type="ChEBI" id="CHEBI:43474"/>
        <dbReference type="ChEBI" id="CHEBI:456216"/>
        <dbReference type="EC" id="5.6.2.3"/>
    </reaction>
</comment>
<feature type="domain" description="DNA helicase Pif1-like 2B" evidence="7">
    <location>
        <begin position="287"/>
        <end position="333"/>
    </location>
</feature>
<keyword evidence="4" id="KW-0233">DNA recombination</keyword>
<reference evidence="8 9" key="1">
    <citation type="journal article" date="2022" name="Nat. Plants">
        <title>Genomes of leafy and leafless Platanthera orchids illuminate the evolution of mycoheterotrophy.</title>
        <authorList>
            <person name="Li M.H."/>
            <person name="Liu K.W."/>
            <person name="Li Z."/>
            <person name="Lu H.C."/>
            <person name="Ye Q.L."/>
            <person name="Zhang D."/>
            <person name="Wang J.Y."/>
            <person name="Li Y.F."/>
            <person name="Zhong Z.M."/>
            <person name="Liu X."/>
            <person name="Yu X."/>
            <person name="Liu D.K."/>
            <person name="Tu X.D."/>
            <person name="Liu B."/>
            <person name="Hao Y."/>
            <person name="Liao X.Y."/>
            <person name="Jiang Y.T."/>
            <person name="Sun W.H."/>
            <person name="Chen J."/>
            <person name="Chen Y.Q."/>
            <person name="Ai Y."/>
            <person name="Zhai J.W."/>
            <person name="Wu S.S."/>
            <person name="Zhou Z."/>
            <person name="Hsiao Y.Y."/>
            <person name="Wu W.L."/>
            <person name="Chen Y.Y."/>
            <person name="Lin Y.F."/>
            <person name="Hsu J.L."/>
            <person name="Li C.Y."/>
            <person name="Wang Z.W."/>
            <person name="Zhao X."/>
            <person name="Zhong W.Y."/>
            <person name="Ma X.K."/>
            <person name="Ma L."/>
            <person name="Huang J."/>
            <person name="Chen G.Z."/>
            <person name="Huang M.Z."/>
            <person name="Huang L."/>
            <person name="Peng D.H."/>
            <person name="Luo Y.B."/>
            <person name="Zou S.Q."/>
            <person name="Chen S.P."/>
            <person name="Lan S."/>
            <person name="Tsai W.C."/>
            <person name="Van de Peer Y."/>
            <person name="Liu Z.J."/>
        </authorList>
    </citation>
    <scope>NUCLEOTIDE SEQUENCE [LARGE SCALE GENOMIC DNA]</scope>
    <source>
        <strain evidence="8">Lor288</strain>
    </source>
</reference>
<evidence type="ECO:0000259" key="7">
    <source>
        <dbReference type="Pfam" id="PF21530"/>
    </source>
</evidence>
<keyword evidence="4" id="KW-0547">Nucleotide-binding</keyword>
<feature type="compositionally biased region" description="Basic and acidic residues" evidence="5">
    <location>
        <begin position="646"/>
        <end position="655"/>
    </location>
</feature>
<feature type="region of interest" description="Disordered" evidence="5">
    <location>
        <begin position="615"/>
        <end position="684"/>
    </location>
</feature>
<dbReference type="Pfam" id="PF08424">
    <property type="entry name" value="NRDE-2"/>
    <property type="match status" value="1"/>
</dbReference>
<accession>A0ABR2MQR8</accession>
<comment type="cofactor">
    <cofactor evidence="4">
        <name>Mg(2+)</name>
        <dbReference type="ChEBI" id="CHEBI:18420"/>
    </cofactor>
</comment>
<feature type="compositionally biased region" description="Low complexity" evidence="5">
    <location>
        <begin position="636"/>
        <end position="645"/>
    </location>
</feature>
<evidence type="ECO:0000256" key="4">
    <source>
        <dbReference type="RuleBase" id="RU363044"/>
    </source>
</evidence>
<proteinExistence type="inferred from homology"/>
<evidence type="ECO:0000256" key="5">
    <source>
        <dbReference type="SAM" id="MobiDB-lite"/>
    </source>
</evidence>
<evidence type="ECO:0000313" key="9">
    <source>
        <dbReference type="Proteomes" id="UP001412067"/>
    </source>
</evidence>
<keyword evidence="4" id="KW-0378">Hydrolase</keyword>
<dbReference type="InterPro" id="IPR049163">
    <property type="entry name" value="Pif1-like_2B_dom"/>
</dbReference>
<keyword evidence="3" id="KW-0539">Nucleus</keyword>
<dbReference type="PANTHER" id="PTHR13471">
    <property type="entry name" value="TETRATRICOPEPTIDE-LIKE HELICAL"/>
    <property type="match status" value="1"/>
</dbReference>
<dbReference type="Pfam" id="PF05970">
    <property type="entry name" value="PIF1"/>
    <property type="match status" value="1"/>
</dbReference>
<keyword evidence="4" id="KW-0234">DNA repair</keyword>
<dbReference type="Pfam" id="PF21530">
    <property type="entry name" value="Pif1_2B_dom"/>
    <property type="match status" value="1"/>
</dbReference>
<dbReference type="Proteomes" id="UP001412067">
    <property type="component" value="Unassembled WGS sequence"/>
</dbReference>
<evidence type="ECO:0000313" key="8">
    <source>
        <dbReference type="EMBL" id="KAK8966552.1"/>
    </source>
</evidence>
<comment type="similarity">
    <text evidence="4">Belongs to the helicase family.</text>
</comment>
<dbReference type="PANTHER" id="PTHR13471:SF0">
    <property type="entry name" value="NUCLEAR EXOSOME REGULATOR NRDE2"/>
    <property type="match status" value="1"/>
</dbReference>
<comment type="caution">
    <text evidence="8">The sequence shown here is derived from an EMBL/GenBank/DDBJ whole genome shotgun (WGS) entry which is preliminary data.</text>
</comment>
<feature type="compositionally biased region" description="Basic and acidic residues" evidence="5">
    <location>
        <begin position="666"/>
        <end position="677"/>
    </location>
</feature>